<sequence length="345" mass="38956">MDNAQGFGSNPPEPESSLPTPRLPDKSRRDEWSEGGVLCLLDFYESKWVLRNRAKLKGSDWEDIAREVSVRCSGTKALKTPSQCKNKIESMKKRYRAESALTHLPNSCSSWQFYARMDNLLKGTTSSLAQLRSENNAGVQAPPKLEADLEVDGRLQDSNRDDASNTLPVNLNTLVNNGDNHGKKVCRGTDSDLSAPQCVADGVETANGRAKRRKRSGNEVAESIRLLARSILKIEQARLEVYKDYERMRVEADIKRGEMELKRTKIIAKTQLQIAKLFSKRSQGMSKRRVNLPTRTEVDGLSRDGMDFQAMKQFWLNETQRGDVTDYLVGLKYVSNETWPLDVKL</sequence>
<reference evidence="2" key="1">
    <citation type="journal article" date="2022" name="Nat. Commun.">
        <title>Chromosome evolution and the genetic basis of agronomically important traits in greater yam.</title>
        <authorList>
            <person name="Bredeson J.V."/>
            <person name="Lyons J.B."/>
            <person name="Oniyinde I.O."/>
            <person name="Okereke N.R."/>
            <person name="Kolade O."/>
            <person name="Nnabue I."/>
            <person name="Nwadili C.O."/>
            <person name="Hribova E."/>
            <person name="Parker M."/>
            <person name="Nwogha J."/>
            <person name="Shu S."/>
            <person name="Carlson J."/>
            <person name="Kariba R."/>
            <person name="Muthemba S."/>
            <person name="Knop K."/>
            <person name="Barton G.J."/>
            <person name="Sherwood A.V."/>
            <person name="Lopez-Montes A."/>
            <person name="Asiedu R."/>
            <person name="Jamnadass R."/>
            <person name="Muchugi A."/>
            <person name="Goodstein D."/>
            <person name="Egesi C.N."/>
            <person name="Featherston J."/>
            <person name="Asfaw A."/>
            <person name="Simpson G.G."/>
            <person name="Dolezel J."/>
            <person name="Hendre P.S."/>
            <person name="Van Deynze A."/>
            <person name="Kumar P.L."/>
            <person name="Obidiegwu J.E."/>
            <person name="Bhattacharjee R."/>
            <person name="Rokhsar D.S."/>
        </authorList>
    </citation>
    <scope>NUCLEOTIDE SEQUENCE [LARGE SCALE GENOMIC DNA]</scope>
    <source>
        <strain evidence="2">cv. TDa95/00328</strain>
    </source>
</reference>
<proteinExistence type="predicted"/>
<keyword evidence="2" id="KW-1185">Reference proteome</keyword>
<evidence type="ECO:0000313" key="1">
    <source>
        <dbReference type="EMBL" id="KAH7659804.1"/>
    </source>
</evidence>
<dbReference type="EMBL" id="CM037026">
    <property type="protein sequence ID" value="KAH7659804.1"/>
    <property type="molecule type" value="Genomic_DNA"/>
</dbReference>
<evidence type="ECO:0000313" key="2">
    <source>
        <dbReference type="Proteomes" id="UP000827976"/>
    </source>
</evidence>
<accession>A0ACB7UHJ8</accession>
<name>A0ACB7UHJ8_DIOAL</name>
<gene>
    <name evidence="1" type="ORF">IHE45_16G055300</name>
</gene>
<dbReference type="Proteomes" id="UP000827976">
    <property type="component" value="Chromosome 16"/>
</dbReference>
<protein>
    <submittedName>
        <fullName evidence="1">Homeobox-like domain-containing protein</fullName>
    </submittedName>
</protein>
<organism evidence="1 2">
    <name type="scientific">Dioscorea alata</name>
    <name type="common">Purple yam</name>
    <dbReference type="NCBI Taxonomy" id="55571"/>
    <lineage>
        <taxon>Eukaryota</taxon>
        <taxon>Viridiplantae</taxon>
        <taxon>Streptophyta</taxon>
        <taxon>Embryophyta</taxon>
        <taxon>Tracheophyta</taxon>
        <taxon>Spermatophyta</taxon>
        <taxon>Magnoliopsida</taxon>
        <taxon>Liliopsida</taxon>
        <taxon>Dioscoreales</taxon>
        <taxon>Dioscoreaceae</taxon>
        <taxon>Dioscorea</taxon>
    </lineage>
</organism>
<comment type="caution">
    <text evidence="1">The sequence shown here is derived from an EMBL/GenBank/DDBJ whole genome shotgun (WGS) entry which is preliminary data.</text>
</comment>